<dbReference type="PANTHER" id="PTHR44329:SF84">
    <property type="entry name" value="PROTEIN KINASE LIKE PROTEIN"/>
    <property type="match status" value="1"/>
</dbReference>
<dbReference type="SMART" id="SM00220">
    <property type="entry name" value="S_TKc"/>
    <property type="match status" value="1"/>
</dbReference>
<dbReference type="PANTHER" id="PTHR44329">
    <property type="entry name" value="SERINE/THREONINE-PROTEIN KINASE TNNI3K-RELATED"/>
    <property type="match status" value="1"/>
</dbReference>
<dbReference type="InterPro" id="IPR011009">
    <property type="entry name" value="Kinase-like_dom_sf"/>
</dbReference>
<gene>
    <name evidence="2" type="ORF">HID58_075921</name>
</gene>
<dbReference type="InterPro" id="IPR001245">
    <property type="entry name" value="Ser-Thr/Tyr_kinase_cat_dom"/>
</dbReference>
<keyword evidence="3" id="KW-1185">Reference proteome</keyword>
<dbReference type="Proteomes" id="UP000824890">
    <property type="component" value="Unassembled WGS sequence"/>
</dbReference>
<evidence type="ECO:0000313" key="2">
    <source>
        <dbReference type="EMBL" id="KAH0868899.1"/>
    </source>
</evidence>
<dbReference type="PROSITE" id="PS50011">
    <property type="entry name" value="PROTEIN_KINASE_DOM"/>
    <property type="match status" value="1"/>
</dbReference>
<feature type="domain" description="Protein kinase" evidence="1">
    <location>
        <begin position="68"/>
        <end position="358"/>
    </location>
</feature>
<comment type="caution">
    <text evidence="2">The sequence shown here is derived from an EMBL/GenBank/DDBJ whole genome shotgun (WGS) entry which is preliminary data.</text>
</comment>
<name>A0ABQ7YL07_BRANA</name>
<dbReference type="PROSITE" id="PS00108">
    <property type="entry name" value="PROTEIN_KINASE_ST"/>
    <property type="match status" value="1"/>
</dbReference>
<dbReference type="SUPFAM" id="SSF56112">
    <property type="entry name" value="Protein kinase-like (PK-like)"/>
    <property type="match status" value="1"/>
</dbReference>
<dbReference type="InterPro" id="IPR051681">
    <property type="entry name" value="Ser/Thr_Kinases-Pseudokinases"/>
</dbReference>
<dbReference type="Gene3D" id="3.30.200.20">
    <property type="entry name" value="Phosphorylase Kinase, domain 1"/>
    <property type="match status" value="1"/>
</dbReference>
<evidence type="ECO:0000259" key="1">
    <source>
        <dbReference type="PROSITE" id="PS50011"/>
    </source>
</evidence>
<reference evidence="2 3" key="1">
    <citation type="submission" date="2021-05" db="EMBL/GenBank/DDBJ databases">
        <title>Genome Assembly of Synthetic Allotetraploid Brassica napus Reveals Homoeologous Exchanges between Subgenomes.</title>
        <authorList>
            <person name="Davis J.T."/>
        </authorList>
    </citation>
    <scope>NUCLEOTIDE SEQUENCE [LARGE SCALE GENOMIC DNA]</scope>
    <source>
        <strain evidence="3">cv. Da-Ae</strain>
        <tissue evidence="2">Seedling</tissue>
    </source>
</reference>
<dbReference type="InterPro" id="IPR008271">
    <property type="entry name" value="Ser/Thr_kinase_AS"/>
</dbReference>
<sequence>MPRGYQRAPSIEAPTEISAEKKLHPNYPFLMSSKGFESDDSDDYSDLDYDDQFQFSINTDFLVDAKEVSLGELIGEGSSSKVYRGLWMASSVIGLKNISAWMIIIYRLREVNPVSVRIFQPERASAVSIEQKRKFQREVLLLSKIQHENIVQFIGACINPKLMIVTELMQGNTLHKFMLSTRPNPLDLKLAISFALDIARGMEFLNANGIIHRDLKPSNMLLTKDQKHVKLADFGLAREETKGFMTCEAGTYRWMAPENQRPSLDNIPAGVGRLLEACWAADPKARPEFKEITVSLEKLLRSLCSEDDASSANVATEDSTTYLVQERLVYDFPKLKIKTSKRKKKNKNKVMNMMAPFLKIFRDCISK</sequence>
<dbReference type="Pfam" id="PF07714">
    <property type="entry name" value="PK_Tyr_Ser-Thr"/>
    <property type="match status" value="1"/>
</dbReference>
<protein>
    <recommendedName>
        <fullName evidence="1">Protein kinase domain-containing protein</fullName>
    </recommendedName>
</protein>
<accession>A0ABQ7YL07</accession>
<dbReference type="Gene3D" id="1.10.510.10">
    <property type="entry name" value="Transferase(Phosphotransferase) domain 1"/>
    <property type="match status" value="1"/>
</dbReference>
<evidence type="ECO:0000313" key="3">
    <source>
        <dbReference type="Proteomes" id="UP000824890"/>
    </source>
</evidence>
<organism evidence="2 3">
    <name type="scientific">Brassica napus</name>
    <name type="common">Rape</name>
    <dbReference type="NCBI Taxonomy" id="3708"/>
    <lineage>
        <taxon>Eukaryota</taxon>
        <taxon>Viridiplantae</taxon>
        <taxon>Streptophyta</taxon>
        <taxon>Embryophyta</taxon>
        <taxon>Tracheophyta</taxon>
        <taxon>Spermatophyta</taxon>
        <taxon>Magnoliopsida</taxon>
        <taxon>eudicotyledons</taxon>
        <taxon>Gunneridae</taxon>
        <taxon>Pentapetalae</taxon>
        <taxon>rosids</taxon>
        <taxon>malvids</taxon>
        <taxon>Brassicales</taxon>
        <taxon>Brassicaceae</taxon>
        <taxon>Brassiceae</taxon>
        <taxon>Brassica</taxon>
    </lineage>
</organism>
<dbReference type="EMBL" id="JAGKQM010000017">
    <property type="protein sequence ID" value="KAH0868899.1"/>
    <property type="molecule type" value="Genomic_DNA"/>
</dbReference>
<dbReference type="InterPro" id="IPR000719">
    <property type="entry name" value="Prot_kinase_dom"/>
</dbReference>
<proteinExistence type="predicted"/>